<accession>A0A0G4L3A8</accession>
<organism evidence="1 2">
    <name type="scientific">Verticillium longisporum</name>
    <name type="common">Verticillium dahliae var. longisporum</name>
    <dbReference type="NCBI Taxonomy" id="100787"/>
    <lineage>
        <taxon>Eukaryota</taxon>
        <taxon>Fungi</taxon>
        <taxon>Dikarya</taxon>
        <taxon>Ascomycota</taxon>
        <taxon>Pezizomycotina</taxon>
        <taxon>Sordariomycetes</taxon>
        <taxon>Hypocreomycetidae</taxon>
        <taxon>Glomerellales</taxon>
        <taxon>Plectosphaerellaceae</taxon>
        <taxon>Verticillium</taxon>
    </lineage>
</organism>
<dbReference type="Proteomes" id="UP000044602">
    <property type="component" value="Unassembled WGS sequence"/>
</dbReference>
<evidence type="ECO:0000313" key="2">
    <source>
        <dbReference type="Proteomes" id="UP000044602"/>
    </source>
</evidence>
<dbReference type="EMBL" id="CVQH01007635">
    <property type="protein sequence ID" value="CRK16489.1"/>
    <property type="molecule type" value="Genomic_DNA"/>
</dbReference>
<gene>
    <name evidence="1" type="ORF">BN1708_017502</name>
</gene>
<sequence length="43" mass="4637">TLDPTGPQRSTGAGSHPTYPCFQGSRYRFVHTIDEAGDARQTG</sequence>
<reference evidence="1 2" key="1">
    <citation type="submission" date="2015-05" db="EMBL/GenBank/DDBJ databases">
        <authorList>
            <person name="Wang D.B."/>
            <person name="Wang M."/>
        </authorList>
    </citation>
    <scope>NUCLEOTIDE SEQUENCE [LARGE SCALE GENOMIC DNA]</scope>
    <source>
        <strain evidence="1">VL1</strain>
    </source>
</reference>
<feature type="non-terminal residue" evidence="1">
    <location>
        <position position="1"/>
    </location>
</feature>
<feature type="non-terminal residue" evidence="1">
    <location>
        <position position="43"/>
    </location>
</feature>
<dbReference type="AlphaFoldDB" id="A0A0G4L3A8"/>
<name>A0A0G4L3A8_VERLO</name>
<protein>
    <submittedName>
        <fullName evidence="1">Uncharacterized protein</fullName>
    </submittedName>
</protein>
<evidence type="ECO:0000313" key="1">
    <source>
        <dbReference type="EMBL" id="CRK16489.1"/>
    </source>
</evidence>
<keyword evidence="2" id="KW-1185">Reference proteome</keyword>
<proteinExistence type="predicted"/>